<dbReference type="InterPro" id="IPR056009">
    <property type="entry name" value="DUF7587"/>
</dbReference>
<proteinExistence type="predicted"/>
<dbReference type="OrthoDB" id="5397734at2759"/>
<feature type="region of interest" description="Disordered" evidence="1">
    <location>
        <begin position="146"/>
        <end position="172"/>
    </location>
</feature>
<evidence type="ECO:0000313" key="3">
    <source>
        <dbReference type="EMBL" id="KAF7513819.1"/>
    </source>
</evidence>
<evidence type="ECO:0000259" key="2">
    <source>
        <dbReference type="Pfam" id="PF24494"/>
    </source>
</evidence>
<keyword evidence="4" id="KW-1185">Reference proteome</keyword>
<name>A0A8H7E805_9EURO</name>
<feature type="region of interest" description="Disordered" evidence="1">
    <location>
        <begin position="543"/>
        <end position="564"/>
    </location>
</feature>
<dbReference type="EMBL" id="JAACFV010000004">
    <property type="protein sequence ID" value="KAF7513819.1"/>
    <property type="molecule type" value="Genomic_DNA"/>
</dbReference>
<sequence length="691" mass="77011">MESINEQKPRHKWQVGHRHLLCLFSKLYGNNIDDMTRILNHILANELSAEGFDAGMPTSTVRGQLLNIKQGASGYDVWQKVVLNPSIAEARKIFREGRDAIEDAALALGIGLHLRTEDVDRKPHGKRLGKRGRKIEELRGVLGDIISSDDDSGSETSPSGQGHGQLLTPISLQSGVNTPGVLCETSSARRIVTNDRRVTTTPRKATTKSQDIPRLVFRWYNDRSQGFNTPTELLAGKFLDQPQEIPPPEWALEAVRNHLVPHKLPSPFISFRESLRPCLFRALKAGVKTNPCIAIVDLHKLKDLTCQKWGNYEAIKACPDLIKHFNLTLGKEGTYTGSGEWLVYGKIGKEAIVSTIKISEFNYYERRVPLLAQILQLNLVRAAPTARKLSFKMSESPADMTWDSGVAVGSLMNYLRVPDEYWKDVGDNIAESWAFRGWKRRRFNQGYEAYMNGIMYAKDNPDNLLDVEGVARVGKRDVVKVSGTRSTIMAEHTSQLQSISPEKEQELIDAQLHAELASFLWDSGSPHEGIPCSNNRTFIANGFRNRDASSRPRPESRQRTTAARFARPRSSSLFTFTRPTIPGPATDWEAANSGDVLPAATERSALDIFTTELLAKAEDCSSSGSFGRRSTTTQLPSEAQVSQEEEYSARENSPENVLDEDSVVIDLSSDDDDDSVEDLGFEIVGSRRIEK</sequence>
<dbReference type="Proteomes" id="UP000606974">
    <property type="component" value="Unassembled WGS sequence"/>
</dbReference>
<dbReference type="AlphaFoldDB" id="A0A8H7E805"/>
<gene>
    <name evidence="3" type="ORF">GJ744_007870</name>
</gene>
<feature type="compositionally biased region" description="Low complexity" evidence="1">
    <location>
        <begin position="621"/>
        <end position="633"/>
    </location>
</feature>
<accession>A0A8H7E805</accession>
<feature type="domain" description="DUF7587" evidence="2">
    <location>
        <begin position="212"/>
        <end position="361"/>
    </location>
</feature>
<comment type="caution">
    <text evidence="3">The sequence shown here is derived from an EMBL/GenBank/DDBJ whole genome shotgun (WGS) entry which is preliminary data.</text>
</comment>
<protein>
    <recommendedName>
        <fullName evidence="2">DUF7587 domain-containing protein</fullName>
    </recommendedName>
</protein>
<organism evidence="3 4">
    <name type="scientific">Endocarpon pusillum</name>
    <dbReference type="NCBI Taxonomy" id="364733"/>
    <lineage>
        <taxon>Eukaryota</taxon>
        <taxon>Fungi</taxon>
        <taxon>Dikarya</taxon>
        <taxon>Ascomycota</taxon>
        <taxon>Pezizomycotina</taxon>
        <taxon>Eurotiomycetes</taxon>
        <taxon>Chaetothyriomycetidae</taxon>
        <taxon>Verrucariales</taxon>
        <taxon>Verrucariaceae</taxon>
        <taxon>Endocarpon</taxon>
    </lineage>
</organism>
<feature type="compositionally biased region" description="Acidic residues" evidence="1">
    <location>
        <begin position="657"/>
        <end position="678"/>
    </location>
</feature>
<evidence type="ECO:0000256" key="1">
    <source>
        <dbReference type="SAM" id="MobiDB-lite"/>
    </source>
</evidence>
<reference evidence="3" key="1">
    <citation type="submission" date="2020-02" db="EMBL/GenBank/DDBJ databases">
        <authorList>
            <person name="Palmer J.M."/>
        </authorList>
    </citation>
    <scope>NUCLEOTIDE SEQUENCE</scope>
    <source>
        <strain evidence="3">EPUS1.4</strain>
        <tissue evidence="3">Thallus</tissue>
    </source>
</reference>
<feature type="compositionally biased region" description="Basic and acidic residues" evidence="1">
    <location>
        <begin position="544"/>
        <end position="558"/>
    </location>
</feature>
<feature type="region of interest" description="Disordered" evidence="1">
    <location>
        <begin position="620"/>
        <end position="678"/>
    </location>
</feature>
<dbReference type="Pfam" id="PF24494">
    <property type="entry name" value="DUF7587"/>
    <property type="match status" value="1"/>
</dbReference>
<evidence type="ECO:0000313" key="4">
    <source>
        <dbReference type="Proteomes" id="UP000606974"/>
    </source>
</evidence>